<keyword evidence="3" id="KW-1185">Reference proteome</keyword>
<evidence type="ECO:0000313" key="3">
    <source>
        <dbReference type="Proteomes" id="UP000041882"/>
    </source>
</evidence>
<dbReference type="SUPFAM" id="SSF101082">
    <property type="entry name" value="Typo IV secretion system protein TraC"/>
    <property type="match status" value="1"/>
</dbReference>
<keyword evidence="1" id="KW-0732">Signal</keyword>
<dbReference type="RefSeq" id="WP_050116470.1">
    <property type="nucleotide sequence ID" value="NZ_CQAW01000029.1"/>
</dbReference>
<accession>A0A0T9QZR9</accession>
<dbReference type="Gene3D" id="1.20.58.430">
    <property type="entry name" value="Type IV secretion system, VirB5-domain"/>
    <property type="match status" value="1"/>
</dbReference>
<dbReference type="InterPro" id="IPR014158">
    <property type="entry name" value="T4SS_VirB5"/>
</dbReference>
<dbReference type="InterPro" id="IPR023220">
    <property type="entry name" value="T4SS_VirB5-domain"/>
</dbReference>
<dbReference type="Proteomes" id="UP000041882">
    <property type="component" value="Unassembled WGS sequence"/>
</dbReference>
<evidence type="ECO:0000256" key="1">
    <source>
        <dbReference type="SAM" id="SignalP"/>
    </source>
</evidence>
<dbReference type="AlphaFoldDB" id="A0A0T9QZR9"/>
<name>A0A0T9QZR9_9GAMM</name>
<proteinExistence type="predicted"/>
<evidence type="ECO:0000313" key="2">
    <source>
        <dbReference type="EMBL" id="CNI37348.1"/>
    </source>
</evidence>
<feature type="signal peptide" evidence="1">
    <location>
        <begin position="1"/>
        <end position="23"/>
    </location>
</feature>
<reference evidence="3" key="1">
    <citation type="submission" date="2015-03" db="EMBL/GenBank/DDBJ databases">
        <authorList>
            <consortium name="Pathogen Informatics"/>
            <person name="Murphy D."/>
        </authorList>
    </citation>
    <scope>NUCLEOTIDE SEQUENCE [LARGE SCALE GENOMIC DNA]</scope>
    <source>
        <strain evidence="3">IP6945</strain>
    </source>
</reference>
<dbReference type="EMBL" id="CQAW01000029">
    <property type="protein sequence ID" value="CNI37348.1"/>
    <property type="molecule type" value="Genomic_DNA"/>
</dbReference>
<sequence length="237" mass="25997">MLKKRLALLLALTLSGANAPVFAAGILTFDAAAELANAQQWAKELNQWKETAQHYSSQMDAYKAQLATATGLRDIGSFVNQAKGLTSDLKNLQKNGLSLNSVLNSGGMSGELDSIYSKYSMFDTCNDSGSASYVEMCKQTVVNKAVALEDSEVVQQKISSTLDDVSNLSYRIENAKDAKEAQDLANTLSLKTVQLNALTTQWEMNVKQAEMRDNLLKDKKQKAFRKQQSEASIPTFH</sequence>
<gene>
    <name evidence="2" type="primary">triD</name>
    <name evidence="2" type="ORF">ERS008472_03975</name>
</gene>
<feature type="chain" id="PRO_5006695825" evidence="1">
    <location>
        <begin position="24"/>
        <end position="237"/>
    </location>
</feature>
<dbReference type="Pfam" id="PF07996">
    <property type="entry name" value="T4SS"/>
    <property type="match status" value="1"/>
</dbReference>
<protein>
    <submittedName>
        <fullName evidence="2">TriD protein</fullName>
    </submittedName>
</protein>
<organism evidence="2 3">
    <name type="scientific">Yersinia thracica</name>
    <dbReference type="NCBI Taxonomy" id="2890319"/>
    <lineage>
        <taxon>Bacteria</taxon>
        <taxon>Pseudomonadati</taxon>
        <taxon>Pseudomonadota</taxon>
        <taxon>Gammaproteobacteria</taxon>
        <taxon>Enterobacterales</taxon>
        <taxon>Yersiniaceae</taxon>
        <taxon>Yersinia</taxon>
    </lineage>
</organism>